<accession>G6FQY5</accession>
<name>G6FQY5_9CYAN</name>
<comment type="caution">
    <text evidence="2">The sequence shown here is derived from an EMBL/GenBank/DDBJ whole genome shotgun (WGS) entry which is preliminary data.</text>
</comment>
<proteinExistence type="predicted"/>
<protein>
    <submittedName>
        <fullName evidence="2">Uncharacterized protein</fullName>
    </submittedName>
</protein>
<dbReference type="Proteomes" id="UP000004344">
    <property type="component" value="Unassembled WGS sequence"/>
</dbReference>
<dbReference type="EMBL" id="AGIZ01000003">
    <property type="protein sequence ID" value="EHC18220.1"/>
    <property type="molecule type" value="Genomic_DNA"/>
</dbReference>
<keyword evidence="1" id="KW-1133">Transmembrane helix</keyword>
<evidence type="ECO:0000313" key="3">
    <source>
        <dbReference type="Proteomes" id="UP000004344"/>
    </source>
</evidence>
<sequence length="33" mass="3963">MTVIIGFSILCFLWIIGLTLLAEFFFYEEEQQF</sequence>
<feature type="transmembrane region" description="Helical" evidence="1">
    <location>
        <begin position="6"/>
        <end position="27"/>
    </location>
</feature>
<evidence type="ECO:0000313" key="2">
    <source>
        <dbReference type="EMBL" id="EHC18220.1"/>
    </source>
</evidence>
<reference evidence="2 3" key="1">
    <citation type="submission" date="2011-09" db="EMBL/GenBank/DDBJ databases">
        <title>The draft genome of Fischerella sp. JSC-11.</title>
        <authorList>
            <consortium name="US DOE Joint Genome Institute (JGI-PGF)"/>
            <person name="Lucas S."/>
            <person name="Han J."/>
            <person name="Lapidus A."/>
            <person name="Cheng J.-F."/>
            <person name="Goodwin L."/>
            <person name="Pitluck S."/>
            <person name="Peters L."/>
            <person name="Land M.L."/>
            <person name="Hauser L."/>
            <person name="Sarkisova S."/>
            <person name="Bryant D.A."/>
            <person name="Brown I."/>
            <person name="Woyke T.J."/>
        </authorList>
    </citation>
    <scope>NUCLEOTIDE SEQUENCE [LARGE SCALE GENOMIC DNA]</scope>
    <source>
        <strain evidence="2 3">JSC-11</strain>
    </source>
</reference>
<evidence type="ECO:0000256" key="1">
    <source>
        <dbReference type="SAM" id="Phobius"/>
    </source>
</evidence>
<dbReference type="AlphaFoldDB" id="G6FQY5"/>
<keyword evidence="1" id="KW-0472">Membrane</keyword>
<keyword evidence="3" id="KW-1185">Reference proteome</keyword>
<gene>
    <name evidence="2" type="ORF">FJSC11DRAFT_1282</name>
</gene>
<organism evidence="2 3">
    <name type="scientific">Fischerella thermalis JSC-11</name>
    <dbReference type="NCBI Taxonomy" id="741277"/>
    <lineage>
        <taxon>Bacteria</taxon>
        <taxon>Bacillati</taxon>
        <taxon>Cyanobacteriota</taxon>
        <taxon>Cyanophyceae</taxon>
        <taxon>Nostocales</taxon>
        <taxon>Hapalosiphonaceae</taxon>
        <taxon>Fischerella</taxon>
    </lineage>
</organism>
<keyword evidence="1" id="KW-0812">Transmembrane</keyword>